<dbReference type="EMBL" id="JAQAHH010000003">
    <property type="protein sequence ID" value="MDP9499896.1"/>
    <property type="molecule type" value="Genomic_DNA"/>
</dbReference>
<accession>A0ABT9KD00</accession>
<dbReference type="Gene3D" id="1.20.120.1600">
    <property type="match status" value="1"/>
</dbReference>
<dbReference type="PANTHER" id="PTHR46470:SF4">
    <property type="entry name" value="5-AMINO-6-(5-PHOSPHO-D-RIBITYLAMINO)URACIL PHOSPHATASE YIGB"/>
    <property type="match status" value="1"/>
</dbReference>
<protein>
    <submittedName>
        <fullName evidence="4">HAD-IA family hydrolase</fullName>
    </submittedName>
</protein>
<sequence length="236" mass="27223">MKFYRTLRPFKLISFDLDDTLYDNSDVIRLAEENFIEKVKLESQLAISAEEWRVWKNRIEKHHPVLCEDVVAWRIETLHQLLAHYQKSAGEIERVCQQAMALFVEWRHKIDVPTQSQQVLNLLKKKYPLVAITNGNVAPQRIGLSQFDLVLRGGEQGRAKPHQDLFHQTAQQFGLQPHEILHVGDNLITDVQGAIQADCQAVWINLSGKALRDFPEATLMPTLEITDLQQLLMLVR</sequence>
<gene>
    <name evidence="4" type="ORF">O7M46_02890</name>
</gene>
<evidence type="ECO:0000313" key="4">
    <source>
        <dbReference type="EMBL" id="MDP9499896.1"/>
    </source>
</evidence>
<dbReference type="NCBIfam" id="TIGR01549">
    <property type="entry name" value="HAD-SF-IA-v1"/>
    <property type="match status" value="1"/>
</dbReference>
<proteinExistence type="predicted"/>
<dbReference type="Pfam" id="PF00702">
    <property type="entry name" value="Hydrolase"/>
    <property type="match status" value="1"/>
</dbReference>
<dbReference type="InterPro" id="IPR036412">
    <property type="entry name" value="HAD-like_sf"/>
</dbReference>
<keyword evidence="3" id="KW-0460">Magnesium</keyword>
<keyword evidence="2 4" id="KW-0378">Hydrolase</keyword>
<dbReference type="GO" id="GO:0016787">
    <property type="term" value="F:hydrolase activity"/>
    <property type="evidence" value="ECO:0007669"/>
    <property type="project" value="UniProtKB-KW"/>
</dbReference>
<evidence type="ECO:0000256" key="3">
    <source>
        <dbReference type="ARBA" id="ARBA00022842"/>
    </source>
</evidence>
<dbReference type="Gene3D" id="3.40.50.1000">
    <property type="entry name" value="HAD superfamily/HAD-like"/>
    <property type="match status" value="1"/>
</dbReference>
<reference evidence="4 5" key="1">
    <citation type="submission" date="2022-12" db="EMBL/GenBank/DDBJ databases">
        <title>Genome sequence of Pasteurellaceae Bisgaard Taxon 45.</title>
        <authorList>
            <person name="Foggin C."/>
            <person name="Rosen L.E."/>
            <person name="Henton M."/>
            <person name="Buys A."/>
            <person name="Floyd T."/>
            <person name="Turner A.D."/>
            <person name="Tarbin J."/>
            <person name="Lloyd A.S."/>
            <person name="Chaitezvi C."/>
            <person name="Ellis R.J."/>
            <person name="Roberts H.C."/>
            <person name="Dastjerdi A."/>
            <person name="Nunez A."/>
            <person name="Van Vliet A.H."/>
            <person name="Steinbach F."/>
        </authorList>
    </citation>
    <scope>NUCLEOTIDE SEQUENCE [LARGE SCALE GENOMIC DNA]</scope>
    <source>
        <strain evidence="4 5">VF20HR</strain>
    </source>
</reference>
<comment type="caution">
    <text evidence="4">The sequence shown here is derived from an EMBL/GenBank/DDBJ whole genome shotgun (WGS) entry which is preliminary data.</text>
</comment>
<dbReference type="InterPro" id="IPR023214">
    <property type="entry name" value="HAD_sf"/>
</dbReference>
<name>A0ABT9KD00_9PAST</name>
<dbReference type="SUPFAM" id="SSF56784">
    <property type="entry name" value="HAD-like"/>
    <property type="match status" value="1"/>
</dbReference>
<comment type="cofactor">
    <cofactor evidence="1">
        <name>Mg(2+)</name>
        <dbReference type="ChEBI" id="CHEBI:18420"/>
    </cofactor>
</comment>
<dbReference type="InterPro" id="IPR051400">
    <property type="entry name" value="HAD-like_hydrolase"/>
</dbReference>
<dbReference type="InterPro" id="IPR006439">
    <property type="entry name" value="HAD-SF_hydro_IA"/>
</dbReference>
<dbReference type="SFLD" id="SFLDG01129">
    <property type="entry name" value="C1.5:_HAD__Beta-PGM__Phosphata"/>
    <property type="match status" value="1"/>
</dbReference>
<organism evidence="4 5">
    <name type="scientific">Bisgaard Taxon 45</name>
    <dbReference type="NCBI Taxonomy" id="304289"/>
    <lineage>
        <taxon>Bacteria</taxon>
        <taxon>Pseudomonadati</taxon>
        <taxon>Pseudomonadota</taxon>
        <taxon>Gammaproteobacteria</taxon>
        <taxon>Pasteurellales</taxon>
        <taxon>Pasteurellaceae</taxon>
    </lineage>
</organism>
<dbReference type="SFLD" id="SFLDS00003">
    <property type="entry name" value="Haloacid_Dehalogenase"/>
    <property type="match status" value="1"/>
</dbReference>
<evidence type="ECO:0000313" key="5">
    <source>
        <dbReference type="Proteomes" id="UP001224083"/>
    </source>
</evidence>
<evidence type="ECO:0000256" key="1">
    <source>
        <dbReference type="ARBA" id="ARBA00001946"/>
    </source>
</evidence>
<keyword evidence="5" id="KW-1185">Reference proteome</keyword>
<dbReference type="PANTHER" id="PTHR46470">
    <property type="entry name" value="N-ACYLNEURAMINATE-9-PHOSPHATASE"/>
    <property type="match status" value="1"/>
</dbReference>
<dbReference type="Proteomes" id="UP001224083">
    <property type="component" value="Unassembled WGS sequence"/>
</dbReference>
<evidence type="ECO:0000256" key="2">
    <source>
        <dbReference type="ARBA" id="ARBA00022801"/>
    </source>
</evidence>
<dbReference type="NCBIfam" id="TIGR01509">
    <property type="entry name" value="HAD-SF-IA-v3"/>
    <property type="match status" value="1"/>
</dbReference>